<accession>A0ABN0YYZ2</accession>
<keyword evidence="4 8" id="KW-1133">Transmembrane helix</keyword>
<keyword evidence="5 8" id="KW-0472">Membrane</keyword>
<protein>
    <submittedName>
        <fullName evidence="10">FUSC family protein</fullName>
    </submittedName>
</protein>
<comment type="caution">
    <text evidence="10">The sequence shown here is derived from an EMBL/GenBank/DDBJ whole genome shotgun (WGS) entry which is preliminary data.</text>
</comment>
<feature type="region of interest" description="Disordered" evidence="7">
    <location>
        <begin position="661"/>
        <end position="688"/>
    </location>
</feature>
<feature type="transmembrane region" description="Helical" evidence="8">
    <location>
        <begin position="459"/>
        <end position="479"/>
    </location>
</feature>
<keyword evidence="3 8" id="KW-0812">Transmembrane</keyword>
<evidence type="ECO:0000256" key="8">
    <source>
        <dbReference type="SAM" id="Phobius"/>
    </source>
</evidence>
<comment type="similarity">
    <text evidence="6">Belongs to the YccS/YhfK family.</text>
</comment>
<dbReference type="PANTHER" id="PTHR30509:SF9">
    <property type="entry name" value="MULTIDRUG RESISTANCE PROTEIN MDTO"/>
    <property type="match status" value="1"/>
</dbReference>
<evidence type="ECO:0000256" key="4">
    <source>
        <dbReference type="ARBA" id="ARBA00022989"/>
    </source>
</evidence>
<feature type="domain" description="Integral membrane bound transporter" evidence="9">
    <location>
        <begin position="401"/>
        <end position="523"/>
    </location>
</feature>
<organism evidence="10 11">
    <name type="scientific">Streptomyces luteireticuli</name>
    <dbReference type="NCBI Taxonomy" id="173858"/>
    <lineage>
        <taxon>Bacteria</taxon>
        <taxon>Bacillati</taxon>
        <taxon>Actinomycetota</taxon>
        <taxon>Actinomycetes</taxon>
        <taxon>Kitasatosporales</taxon>
        <taxon>Streptomycetaceae</taxon>
        <taxon>Streptomyces</taxon>
    </lineage>
</organism>
<feature type="transmembrane region" description="Helical" evidence="8">
    <location>
        <begin position="510"/>
        <end position="529"/>
    </location>
</feature>
<feature type="transmembrane region" description="Helical" evidence="8">
    <location>
        <begin position="392"/>
        <end position="419"/>
    </location>
</feature>
<evidence type="ECO:0000256" key="7">
    <source>
        <dbReference type="SAM" id="MobiDB-lite"/>
    </source>
</evidence>
<name>A0ABN0YYZ2_9ACTN</name>
<dbReference type="PANTHER" id="PTHR30509">
    <property type="entry name" value="P-HYDROXYBENZOIC ACID EFFLUX PUMP SUBUNIT-RELATED"/>
    <property type="match status" value="1"/>
</dbReference>
<keyword evidence="11" id="KW-1185">Reference proteome</keyword>
<feature type="transmembrane region" description="Helical" evidence="8">
    <location>
        <begin position="45"/>
        <end position="63"/>
    </location>
</feature>
<evidence type="ECO:0000256" key="2">
    <source>
        <dbReference type="ARBA" id="ARBA00022475"/>
    </source>
</evidence>
<dbReference type="Pfam" id="PF13515">
    <property type="entry name" value="FUSC_2"/>
    <property type="match status" value="1"/>
</dbReference>
<keyword evidence="2" id="KW-1003">Cell membrane</keyword>
<evidence type="ECO:0000313" key="10">
    <source>
        <dbReference type="EMBL" id="GAA0422398.1"/>
    </source>
</evidence>
<evidence type="ECO:0000313" key="11">
    <source>
        <dbReference type="Proteomes" id="UP001500879"/>
    </source>
</evidence>
<dbReference type="Proteomes" id="UP001500879">
    <property type="component" value="Unassembled WGS sequence"/>
</dbReference>
<comment type="subcellular location">
    <subcellularLocation>
        <location evidence="1">Cell membrane</location>
        <topology evidence="1">Multi-pass membrane protein</topology>
    </subcellularLocation>
</comment>
<feature type="transmembrane region" description="Helical" evidence="8">
    <location>
        <begin position="72"/>
        <end position="90"/>
    </location>
</feature>
<feature type="transmembrane region" description="Helical" evidence="8">
    <location>
        <begin position="486"/>
        <end position="504"/>
    </location>
</feature>
<dbReference type="RefSeq" id="WP_344028346.1">
    <property type="nucleotide sequence ID" value="NZ_BAAABX010000054.1"/>
</dbReference>
<proteinExistence type="inferred from homology"/>
<feature type="transmembrane region" description="Helical" evidence="8">
    <location>
        <begin position="21"/>
        <end position="39"/>
    </location>
</feature>
<evidence type="ECO:0000256" key="1">
    <source>
        <dbReference type="ARBA" id="ARBA00004651"/>
    </source>
</evidence>
<dbReference type="InterPro" id="IPR049453">
    <property type="entry name" value="Memb_transporter_dom"/>
</dbReference>
<evidence type="ECO:0000259" key="9">
    <source>
        <dbReference type="Pfam" id="PF13515"/>
    </source>
</evidence>
<dbReference type="EMBL" id="BAAABX010000054">
    <property type="protein sequence ID" value="GAA0422398.1"/>
    <property type="molecule type" value="Genomic_DNA"/>
</dbReference>
<feature type="transmembrane region" description="Helical" evidence="8">
    <location>
        <begin position="96"/>
        <end position="112"/>
    </location>
</feature>
<evidence type="ECO:0000256" key="6">
    <source>
        <dbReference type="ARBA" id="ARBA00043993"/>
    </source>
</evidence>
<evidence type="ECO:0000256" key="5">
    <source>
        <dbReference type="ARBA" id="ARBA00023136"/>
    </source>
</evidence>
<sequence>MIRPVAWLLRQPDGPSAVRRAVWVVLAGCPAFYVLTYALHRQTMAMFAVFGALPLVLFCKLPGPPLLRARTLLLTLPAGLLAVTAGTLLAAHDWTAALGLFAVGFVVSFLSAGGPRPAAVAAALQLYYVLPCFPPYVPGQLGDRLAGLTIGFLLTIAVDLLLWRDPLPVPYRTFLADATAALAVYCSAAARLLGSEGDPAAVREAGLETDRALEAAVLSRVPPDSRPASVSLRDRGLNHTRAAVGHVRTRLDGVAVDVHAPDADAAHLLRLSAATLRHTADALHSGSPAVTGASGELTDAVAAFDAERARRIGDAPSPERLRQDAAVRAVAEGALVVRQAARIALGDRPDPHGHRPLGPFAYAAVPSAVWWWRRLSVHLTPRSVLLRNALRIAAALACARLVAGALSLPHGFWVLLATLSLMRTSAADTRAALLPAFAGTALGALVSVGMLEAVGERPLVYAVLTPVVFLLGFSFGAVAGPMWTQAVMTLTFMVLFGQVSYPGWDLPALRFVNVVVGGLIGAAAGLLAWPRGAYGQLRADVGEFLLRSAVGCRAVAGRLCHAVHDDGSDVLLPARRAMLLAQATHLEYSGERAARQHGSTDPPWGAYMLAGYDVVTGGALLLGRHRGGGHGPPPPEAAAELAALAERVAGECVRSARALARPGAPGPLADPNPARASGPLRAADGTSTADSSTADLLLIADAEAWLTAVARDAVRARGAG</sequence>
<evidence type="ECO:0000256" key="3">
    <source>
        <dbReference type="ARBA" id="ARBA00022692"/>
    </source>
</evidence>
<reference evidence="10 11" key="1">
    <citation type="journal article" date="2019" name="Int. J. Syst. Evol. Microbiol.">
        <title>The Global Catalogue of Microorganisms (GCM) 10K type strain sequencing project: providing services to taxonomists for standard genome sequencing and annotation.</title>
        <authorList>
            <consortium name="The Broad Institute Genomics Platform"/>
            <consortium name="The Broad Institute Genome Sequencing Center for Infectious Disease"/>
            <person name="Wu L."/>
            <person name="Ma J."/>
        </authorList>
    </citation>
    <scope>NUCLEOTIDE SEQUENCE [LARGE SCALE GENOMIC DNA]</scope>
    <source>
        <strain evidence="10 11">JCM 4788</strain>
    </source>
</reference>
<gene>
    <name evidence="10" type="ORF">GCM10010357_49780</name>
</gene>
<feature type="transmembrane region" description="Helical" evidence="8">
    <location>
        <begin position="431"/>
        <end position="453"/>
    </location>
</feature>